<reference evidence="4" key="1">
    <citation type="journal article" date="2019" name="Int. J. Syst. Evol. Microbiol.">
        <title>The Global Catalogue of Microorganisms (GCM) 10K type strain sequencing project: providing services to taxonomists for standard genome sequencing and annotation.</title>
        <authorList>
            <consortium name="The Broad Institute Genomics Platform"/>
            <consortium name="The Broad Institute Genome Sequencing Center for Infectious Disease"/>
            <person name="Wu L."/>
            <person name="Ma J."/>
        </authorList>
    </citation>
    <scope>NUCLEOTIDE SEQUENCE [LARGE SCALE GENOMIC DNA]</scope>
    <source>
        <strain evidence="4">CCM 7044</strain>
    </source>
</reference>
<organism evidence="3 4">
    <name type="scientific">Promicromonospora vindobonensis</name>
    <dbReference type="NCBI Taxonomy" id="195748"/>
    <lineage>
        <taxon>Bacteria</taxon>
        <taxon>Bacillati</taxon>
        <taxon>Actinomycetota</taxon>
        <taxon>Actinomycetes</taxon>
        <taxon>Micrococcales</taxon>
        <taxon>Promicromonosporaceae</taxon>
        <taxon>Promicromonospora</taxon>
    </lineage>
</organism>
<dbReference type="InterPro" id="IPR010090">
    <property type="entry name" value="Phage_tape_meas"/>
</dbReference>
<gene>
    <name evidence="3" type="ORF">ACFS27_03400</name>
</gene>
<evidence type="ECO:0000313" key="3">
    <source>
        <dbReference type="EMBL" id="MFD2792587.1"/>
    </source>
</evidence>
<evidence type="ECO:0000313" key="4">
    <source>
        <dbReference type="Proteomes" id="UP001597479"/>
    </source>
</evidence>
<keyword evidence="1" id="KW-0175">Coiled coil</keyword>
<comment type="caution">
    <text evidence="3">The sequence shown here is derived from an EMBL/GenBank/DDBJ whole genome shotgun (WGS) entry which is preliminary data.</text>
</comment>
<dbReference type="Proteomes" id="UP001597479">
    <property type="component" value="Unassembled WGS sequence"/>
</dbReference>
<feature type="coiled-coil region" evidence="1">
    <location>
        <begin position="67"/>
        <end position="124"/>
    </location>
</feature>
<keyword evidence="4" id="KW-1185">Reference proteome</keyword>
<dbReference type="EMBL" id="JBHUOG010000001">
    <property type="protein sequence ID" value="MFD2792587.1"/>
    <property type="molecule type" value="Genomic_DNA"/>
</dbReference>
<feature type="domain" description="Phage tail tape measure protein" evidence="2">
    <location>
        <begin position="263"/>
        <end position="428"/>
    </location>
</feature>
<dbReference type="RefSeq" id="WP_377180353.1">
    <property type="nucleotide sequence ID" value="NZ_JBHUOG010000001.1"/>
</dbReference>
<protein>
    <submittedName>
        <fullName evidence="3">Phage tail tape measure protein</fullName>
    </submittedName>
</protein>
<evidence type="ECO:0000256" key="1">
    <source>
        <dbReference type="SAM" id="Coils"/>
    </source>
</evidence>
<proteinExistence type="predicted"/>
<accession>A0ABW5VLU6</accession>
<name>A0ABW5VLU6_9MICO</name>
<evidence type="ECO:0000259" key="2">
    <source>
        <dbReference type="Pfam" id="PF10145"/>
    </source>
</evidence>
<sequence length="933" mass="96262">MIVNRLESIFTGDLAPFEQTATKVETRGKAIDGNVVTTTIDADAKAALDGLDKVDAAGRKISSAETVAKVDADIDQAQADFDRITAELDTLRQSDTTPEVTADIAKATAALDQVEAELSTLRGARATMVVEADTSKAEDDLDGLADKAEGAGADGGERAGAALGGKIVAALATIPIAGAVVGIITAVSDSVLAGLDAEVNADTLAARTGLDEATVARLGRAAGEAYASNWGESIAANMDTARVAIESGLLDPQATERDAQAVIASLSGVSDLIGEEIPALSKAASTAIRTGLAEDAAGALDLIVKGSQAGLNVSEDLLDVIDEYGTQFRKVGLDGEQAFGLISQAVQAGARDTDIAADAIKEFSIRAVDGSELSAEGFEAVGLNAEKMTAQIAEGGDGAAKGLDQVLDGLRKIEDPAKRDAAAVALFGTQAEDLGEALFAMDLSTAADEFGSVEGAADRALSTLGDNAKGILDGAVRNIDLAASQVKGSLAIAFSPEIEGFATFVTENREAVVTTLFDAADAAVGFGIALAEGAASGTEAFGDFASSALPPIIEGINAVVQGMGHLGLVSDESAQEFDDFTKDSKKNLADFDESTERTAEQIRTELIDNALTPTQDKLNEMRIPAEAAARLSDTTNRLAGEIGGVGYAADGSKVSMELLDGEFDTSTRSGRLLDEQVRGVAKALDGQVKAAAGAGESQKQLRGRVRDARDAFIDQVTALGLTKREAGRLADEYGLIPERVDTDIRGDGRQARAEARETRQYIDGLHAEIDVAANTGNAYTQATALYNYIDGLNATIGVTAERHIATGLGGAGGLTFADGGFNENHVAQIAPAGAWRVWAEPETGGEAYIPLAPSKRQRSMEILEETASRMGARVVAQADGSVLGGPSFATSPAATFSEGQFARLEAALERGAARGLAGHEAAQDRASRYARSY</sequence>
<dbReference type="Pfam" id="PF10145">
    <property type="entry name" value="PhageMin_Tail"/>
    <property type="match status" value="1"/>
</dbReference>